<dbReference type="PANTHER" id="PTHR32282">
    <property type="entry name" value="BINDING PROTEIN TRANSPEPTIDASE, PUTATIVE-RELATED"/>
    <property type="match status" value="1"/>
</dbReference>
<dbReference type="Gene3D" id="1.10.3810.10">
    <property type="entry name" value="Biosynthetic peptidoglycan transglycosylase-like"/>
    <property type="match status" value="1"/>
</dbReference>
<evidence type="ECO:0000256" key="10">
    <source>
        <dbReference type="ARBA" id="ARBA00023136"/>
    </source>
</evidence>
<keyword evidence="10 15" id="KW-0472">Membrane</keyword>
<dbReference type="InterPro" id="IPR001264">
    <property type="entry name" value="Glyco_trans_51"/>
</dbReference>
<protein>
    <submittedName>
        <fullName evidence="18">PBP1A family penicillin-binding protein</fullName>
    </submittedName>
</protein>
<comment type="catalytic activity">
    <reaction evidence="13">
        <text>Preferential cleavage: (Ac)2-L-Lys-D-Ala-|-D-Ala. Also transpeptidation of peptidyl-alanyl moieties that are N-acyl substituents of D-alanine.</text>
        <dbReference type="EC" id="3.4.16.4"/>
    </reaction>
</comment>
<organism evidence="18 19">
    <name type="scientific">Bacillus carboniphilus</name>
    <dbReference type="NCBI Taxonomy" id="86663"/>
    <lineage>
        <taxon>Bacteria</taxon>
        <taxon>Bacillati</taxon>
        <taxon>Bacillota</taxon>
        <taxon>Bacilli</taxon>
        <taxon>Bacillales</taxon>
        <taxon>Bacillaceae</taxon>
        <taxon>Bacillus</taxon>
    </lineage>
</organism>
<dbReference type="SUPFAM" id="SSF53955">
    <property type="entry name" value="Lysozyme-like"/>
    <property type="match status" value="1"/>
</dbReference>
<keyword evidence="2" id="KW-1003">Cell membrane</keyword>
<evidence type="ECO:0000256" key="13">
    <source>
        <dbReference type="ARBA" id="ARBA00034000"/>
    </source>
</evidence>
<dbReference type="InterPro" id="IPR001460">
    <property type="entry name" value="PCN-bd_Tpept"/>
</dbReference>
<dbReference type="InterPro" id="IPR012338">
    <property type="entry name" value="Beta-lactam/transpept-like"/>
</dbReference>
<evidence type="ECO:0000256" key="12">
    <source>
        <dbReference type="ARBA" id="ARBA00023316"/>
    </source>
</evidence>
<dbReference type="Pfam" id="PF00905">
    <property type="entry name" value="Transpeptidase"/>
    <property type="match status" value="1"/>
</dbReference>
<evidence type="ECO:0000313" key="19">
    <source>
        <dbReference type="Proteomes" id="UP001197974"/>
    </source>
</evidence>
<evidence type="ECO:0000256" key="11">
    <source>
        <dbReference type="ARBA" id="ARBA00023268"/>
    </source>
</evidence>
<dbReference type="Pfam" id="PF00912">
    <property type="entry name" value="Transgly"/>
    <property type="match status" value="1"/>
</dbReference>
<dbReference type="Gene3D" id="3.40.710.10">
    <property type="entry name" value="DD-peptidase/beta-lactamase superfamily"/>
    <property type="match status" value="1"/>
</dbReference>
<dbReference type="RefSeq" id="WP_226541212.1">
    <property type="nucleotide sequence ID" value="NZ_CP129013.1"/>
</dbReference>
<keyword evidence="7" id="KW-0378">Hydrolase</keyword>
<keyword evidence="6" id="KW-0808">Transferase</keyword>
<dbReference type="EMBL" id="CP129013">
    <property type="protein sequence ID" value="WLR41749.1"/>
    <property type="molecule type" value="Genomic_DNA"/>
</dbReference>
<evidence type="ECO:0000259" key="17">
    <source>
        <dbReference type="Pfam" id="PF00912"/>
    </source>
</evidence>
<evidence type="ECO:0000256" key="1">
    <source>
        <dbReference type="ARBA" id="ARBA00004236"/>
    </source>
</evidence>
<keyword evidence="4" id="KW-0645">Protease</keyword>
<evidence type="ECO:0000256" key="9">
    <source>
        <dbReference type="ARBA" id="ARBA00022984"/>
    </source>
</evidence>
<dbReference type="NCBIfam" id="TIGR02074">
    <property type="entry name" value="PBP_1a_fam"/>
    <property type="match status" value="1"/>
</dbReference>
<evidence type="ECO:0000313" key="18">
    <source>
        <dbReference type="EMBL" id="WLR41749.1"/>
    </source>
</evidence>
<keyword evidence="19" id="KW-1185">Reference proteome</keyword>
<keyword evidence="12" id="KW-0961">Cell wall biogenesis/degradation</keyword>
<comment type="subcellular location">
    <subcellularLocation>
        <location evidence="1">Cell membrane</location>
    </subcellularLocation>
</comment>
<proteinExistence type="predicted"/>
<dbReference type="InterPro" id="IPR036950">
    <property type="entry name" value="PBP_transglycosylase"/>
</dbReference>
<evidence type="ECO:0000256" key="8">
    <source>
        <dbReference type="ARBA" id="ARBA00022960"/>
    </source>
</evidence>
<feature type="transmembrane region" description="Helical" evidence="15">
    <location>
        <begin position="20"/>
        <end position="41"/>
    </location>
</feature>
<evidence type="ECO:0000256" key="5">
    <source>
        <dbReference type="ARBA" id="ARBA00022676"/>
    </source>
</evidence>
<feature type="domain" description="Glycosyl transferase family 51" evidence="17">
    <location>
        <begin position="63"/>
        <end position="236"/>
    </location>
</feature>
<dbReference type="SUPFAM" id="SSF56601">
    <property type="entry name" value="beta-lactamase/transpeptidase-like"/>
    <property type="match status" value="1"/>
</dbReference>
<evidence type="ECO:0000256" key="14">
    <source>
        <dbReference type="ARBA" id="ARBA00049902"/>
    </source>
</evidence>
<dbReference type="InterPro" id="IPR050396">
    <property type="entry name" value="Glycosyltr_51/Transpeptidase"/>
</dbReference>
<keyword evidence="15" id="KW-0812">Transmembrane</keyword>
<dbReference type="Proteomes" id="UP001197974">
    <property type="component" value="Chromosome"/>
</dbReference>
<keyword evidence="15" id="KW-1133">Transmembrane helix</keyword>
<evidence type="ECO:0000256" key="4">
    <source>
        <dbReference type="ARBA" id="ARBA00022670"/>
    </source>
</evidence>
<keyword evidence="9" id="KW-0573">Peptidoglycan synthesis</keyword>
<evidence type="ECO:0000256" key="2">
    <source>
        <dbReference type="ARBA" id="ARBA00022475"/>
    </source>
</evidence>
<dbReference type="InterPro" id="IPR023346">
    <property type="entry name" value="Lysozyme-like_dom_sf"/>
</dbReference>
<evidence type="ECO:0000256" key="15">
    <source>
        <dbReference type="SAM" id="Phobius"/>
    </source>
</evidence>
<sequence>MEVITTKRFKKTVKLLRAFLFLSAIATTFFLCLLLVVIIIAKIQGPPSLFVPQSTIIYAEDEQKIGETTNQKRYWVPLDQISTDVINATIATEDRKFYQHHGFDIIRMGGAVIADLKAMAKVQGASTITQQYARNLFLSNEKTWVRKVKEAFYTVRLELNYEKDEILEGYLNTIYYGHGLYGIEAASLYYFNKHAHELTVAESALLAGIPKGPSYYSPETNFEKAKNRQERVLQSMYNEEFITKAQFEEALNEKIVLNGKTKQSNEMVAPYFQVQAIKQAADILNVDREKIDSLGLKIYTSLNLERQQIAEKYMKQIFADESTIQLGFLAMDPLTGKVEAMIGGRDYEESQFNRAIQAKRQPGSTIKPFLYYGGIKEGVTPVTPLRSEPTVFTYDDGRKKYQPSNYHDYYAYDDIDLMHAIALSDNIYAVKMHMFLGMDTLTNSVKEFGVQSPIKEVPSAALGTSPVTLIEMVNGYGHFANGGKEIEPVFVTKIEDTNGQLLYEFNPITNQKLDPKTTFVTTHLMTGMFDSQLNDYTKVTGSGIADLLTHQYAGKSGSTQTDSWMIGFSQNLVAGVWTGYDDPKEIESSEETQYAKKMWAYFMEEALKEDPPKEAPIPDGVVGVMVNVENGLLATEACPVSRLTYFIEGTEPENYCKEHLFDQLPTETQQLNENKERSWLDLIPFWP</sequence>
<evidence type="ECO:0000256" key="7">
    <source>
        <dbReference type="ARBA" id="ARBA00022801"/>
    </source>
</evidence>
<keyword evidence="5" id="KW-0328">Glycosyltransferase</keyword>
<evidence type="ECO:0000256" key="6">
    <source>
        <dbReference type="ARBA" id="ARBA00022679"/>
    </source>
</evidence>
<feature type="domain" description="Penicillin-binding protein transpeptidase" evidence="16">
    <location>
        <begin position="328"/>
        <end position="568"/>
    </location>
</feature>
<keyword evidence="8" id="KW-0133">Cell shape</keyword>
<keyword evidence="3" id="KW-0121">Carboxypeptidase</keyword>
<name>A0ABY9JQS3_9BACI</name>
<reference evidence="18 19" key="1">
    <citation type="submission" date="2023-06" db="EMBL/GenBank/DDBJ databases">
        <title>Five Gram-positive bacteria isolated from mangrove sediments in Shenzhen, Guangdong, China.</title>
        <authorList>
            <person name="Yu S."/>
            <person name="Zheng W."/>
            <person name="Huang Y."/>
        </authorList>
    </citation>
    <scope>NUCLEOTIDE SEQUENCE [LARGE SCALE GENOMIC DNA]</scope>
    <source>
        <strain evidence="18 19">SaN35-3</strain>
    </source>
</reference>
<dbReference type="PANTHER" id="PTHR32282:SF11">
    <property type="entry name" value="PENICILLIN-BINDING PROTEIN 1B"/>
    <property type="match status" value="1"/>
</dbReference>
<evidence type="ECO:0000256" key="3">
    <source>
        <dbReference type="ARBA" id="ARBA00022645"/>
    </source>
</evidence>
<keyword evidence="11" id="KW-0511">Multifunctional enzyme</keyword>
<gene>
    <name evidence="18" type="ORF">LC087_12870</name>
</gene>
<evidence type="ECO:0000259" key="16">
    <source>
        <dbReference type="Pfam" id="PF00905"/>
    </source>
</evidence>
<comment type="catalytic activity">
    <reaction evidence="14">
        <text>[GlcNAc-(1-&gt;4)-Mur2Ac(oyl-L-Ala-gamma-D-Glu-L-Lys-D-Ala-D-Ala)](n)-di-trans,octa-cis-undecaprenyl diphosphate + beta-D-GlcNAc-(1-&gt;4)-Mur2Ac(oyl-L-Ala-gamma-D-Glu-L-Lys-D-Ala-D-Ala)-di-trans,octa-cis-undecaprenyl diphosphate = [GlcNAc-(1-&gt;4)-Mur2Ac(oyl-L-Ala-gamma-D-Glu-L-Lys-D-Ala-D-Ala)](n+1)-di-trans,octa-cis-undecaprenyl diphosphate + di-trans,octa-cis-undecaprenyl diphosphate + H(+)</text>
        <dbReference type="Rhea" id="RHEA:23708"/>
        <dbReference type="Rhea" id="RHEA-COMP:9602"/>
        <dbReference type="Rhea" id="RHEA-COMP:9603"/>
        <dbReference type="ChEBI" id="CHEBI:15378"/>
        <dbReference type="ChEBI" id="CHEBI:58405"/>
        <dbReference type="ChEBI" id="CHEBI:60033"/>
        <dbReference type="ChEBI" id="CHEBI:78435"/>
        <dbReference type="EC" id="2.4.99.28"/>
    </reaction>
</comment>
<accession>A0ABY9JQS3</accession>